<proteinExistence type="predicted"/>
<evidence type="ECO:0000313" key="4">
    <source>
        <dbReference type="Proteomes" id="UP000544107"/>
    </source>
</evidence>
<evidence type="ECO:0000313" key="3">
    <source>
        <dbReference type="EMBL" id="MBB4009166.1"/>
    </source>
</evidence>
<sequence length="269" mass="27868">MGFKPVPLHFVGIVLAGLTVATGFAGSGHAQQAVQPAGPVEGAAPAPADPSKPGDGTKGDDGMTDPTMQDDTTADVPVAEAQIQLIGLGDSLMAGYQLQGDEALPSQLEKALHDKGLNVSIGNAGVSGDTTEGGLARVDWSVPDGTQGVILELGANDALRGIAPEETEKNLSAIIEKLQARKIGVLLVGMIAPPNMGADYAHRFNPIYKRLADKYKIPLYPFVLDGVATDANLKLGDGMHPNAKGVGVMVERMLPSVQSFAKGLEDKVN</sequence>
<dbReference type="EMBL" id="JACIED010000004">
    <property type="protein sequence ID" value="MBB4009166.1"/>
    <property type="molecule type" value="Genomic_DNA"/>
</dbReference>
<dbReference type="PANTHER" id="PTHR30383:SF24">
    <property type="entry name" value="THIOESTERASE 1_PROTEASE 1_LYSOPHOSPHOLIPASE L1"/>
    <property type="match status" value="1"/>
</dbReference>
<feature type="region of interest" description="Disordered" evidence="1">
    <location>
        <begin position="32"/>
        <end position="71"/>
    </location>
</feature>
<name>A0A7W6HQJ9_9HYPH</name>
<feature type="compositionally biased region" description="Low complexity" evidence="1">
    <location>
        <begin position="33"/>
        <end position="46"/>
    </location>
</feature>
<dbReference type="SUPFAM" id="SSF52266">
    <property type="entry name" value="SGNH hydrolase"/>
    <property type="match status" value="1"/>
</dbReference>
<evidence type="ECO:0000256" key="1">
    <source>
        <dbReference type="SAM" id="MobiDB-lite"/>
    </source>
</evidence>
<dbReference type="InterPro" id="IPR036514">
    <property type="entry name" value="SGNH_hydro_sf"/>
</dbReference>
<accession>A0A7W6HQJ9</accession>
<evidence type="ECO:0000259" key="2">
    <source>
        <dbReference type="Pfam" id="PF13472"/>
    </source>
</evidence>
<organism evidence="3 4">
    <name type="scientific">Allorhizobium taibaishanense</name>
    <dbReference type="NCBI Taxonomy" id="887144"/>
    <lineage>
        <taxon>Bacteria</taxon>
        <taxon>Pseudomonadati</taxon>
        <taxon>Pseudomonadota</taxon>
        <taxon>Alphaproteobacteria</taxon>
        <taxon>Hyphomicrobiales</taxon>
        <taxon>Rhizobiaceae</taxon>
        <taxon>Rhizobium/Agrobacterium group</taxon>
        <taxon>Allorhizobium</taxon>
    </lineage>
</organism>
<dbReference type="AlphaFoldDB" id="A0A7W6HQJ9"/>
<dbReference type="InterPro" id="IPR013830">
    <property type="entry name" value="SGNH_hydro"/>
</dbReference>
<dbReference type="GO" id="GO:0004622">
    <property type="term" value="F:phosphatidylcholine lysophospholipase activity"/>
    <property type="evidence" value="ECO:0007669"/>
    <property type="project" value="UniProtKB-EC"/>
</dbReference>
<comment type="caution">
    <text evidence="3">The sequence shown here is derived from an EMBL/GenBank/DDBJ whole genome shotgun (WGS) entry which is preliminary data.</text>
</comment>
<dbReference type="InterPro" id="IPR051532">
    <property type="entry name" value="Ester_Hydrolysis_Enzymes"/>
</dbReference>
<keyword evidence="3" id="KW-0378">Hydrolase</keyword>
<gene>
    <name evidence="3" type="ORF">GGQ71_003448</name>
</gene>
<dbReference type="Proteomes" id="UP000544107">
    <property type="component" value="Unassembled WGS sequence"/>
</dbReference>
<dbReference type="PANTHER" id="PTHR30383">
    <property type="entry name" value="THIOESTERASE 1/PROTEASE 1/LYSOPHOSPHOLIPASE L1"/>
    <property type="match status" value="1"/>
</dbReference>
<protein>
    <submittedName>
        <fullName evidence="3">Acyl-CoA thioesterase-1</fullName>
        <ecNumber evidence="3">3.1.1.5</ecNumber>
        <ecNumber evidence="3">3.1.2.-</ecNumber>
    </submittedName>
</protein>
<reference evidence="3 4" key="1">
    <citation type="submission" date="2020-08" db="EMBL/GenBank/DDBJ databases">
        <title>Genomic Encyclopedia of Type Strains, Phase IV (KMG-IV): sequencing the most valuable type-strain genomes for metagenomic binning, comparative biology and taxonomic classification.</title>
        <authorList>
            <person name="Goeker M."/>
        </authorList>
    </citation>
    <scope>NUCLEOTIDE SEQUENCE [LARGE SCALE GENOMIC DNA]</scope>
    <source>
        <strain evidence="3 4">DSM 100021</strain>
    </source>
</reference>
<dbReference type="CDD" id="cd01822">
    <property type="entry name" value="Lysophospholipase_L1_like"/>
    <property type="match status" value="1"/>
</dbReference>
<dbReference type="Pfam" id="PF13472">
    <property type="entry name" value="Lipase_GDSL_2"/>
    <property type="match status" value="1"/>
</dbReference>
<dbReference type="EC" id="3.1.2.-" evidence="3"/>
<dbReference type="EC" id="3.1.1.5" evidence="3"/>
<feature type="domain" description="SGNH hydrolase-type esterase" evidence="2">
    <location>
        <begin position="88"/>
        <end position="245"/>
    </location>
</feature>
<dbReference type="Gene3D" id="3.40.50.1110">
    <property type="entry name" value="SGNH hydrolase"/>
    <property type="match status" value="1"/>
</dbReference>